<dbReference type="InterPro" id="IPR036770">
    <property type="entry name" value="Ankyrin_rpt-contain_sf"/>
</dbReference>
<feature type="compositionally biased region" description="Low complexity" evidence="4">
    <location>
        <begin position="272"/>
        <end position="282"/>
    </location>
</feature>
<accession>A0A3M7MAF8</accession>
<sequence length="464" mass="49442">MTAGEGLTRDTSALDALARSDPSWRMRHRDDDDTEELQEELRQATSKEYRRRLQNRIAQRNHPSELQQEDLDAVISQTYSHQHLDAQDEPGLDDNAPEFNLLNSTDATPPLPSTLDLSLPPPLSLSQSFSMDRLSKRNSRRMSANCSFCASCGAVDNMIDPSLLLDVPMSPGRGRQTDWQVVGSPIAFDDPLADHNFITTTTQANTNTNGGAGGVESHVGGGSGGGGGGRSSRSRNSILNTTCHPTQTQHHQHYRSQTPDALNAVGQSHLHNSPSPSSPNNNITCCPHPHQTQSSSRRLNHHHCSSSSASHKNSSTSSSSTSPSPASHPQRRPSASASSSAPTPTSRYVNLKAGTSSDWTTPLHIAVEKGHEKLVRLLLMQGGNVNEKDARGSTVLHKAASKGYESVVRVLLEAPGLDLDVVDAEGWTALHRAAESGNEVVVLLFLGHAAAAAAAAAAAGSSSS</sequence>
<dbReference type="PANTHER" id="PTHR24198:SF165">
    <property type="entry name" value="ANKYRIN REPEAT-CONTAINING PROTEIN-RELATED"/>
    <property type="match status" value="1"/>
</dbReference>
<evidence type="ECO:0000313" key="5">
    <source>
        <dbReference type="EMBL" id="RMZ71370.1"/>
    </source>
</evidence>
<evidence type="ECO:0000256" key="3">
    <source>
        <dbReference type="PROSITE-ProRule" id="PRU00023"/>
    </source>
</evidence>
<feature type="repeat" description="ANK" evidence="3">
    <location>
        <begin position="358"/>
        <end position="390"/>
    </location>
</feature>
<evidence type="ECO:0000256" key="1">
    <source>
        <dbReference type="ARBA" id="ARBA00022737"/>
    </source>
</evidence>
<name>A0A3M7MAF8_9PLEO</name>
<keyword evidence="1" id="KW-0677">Repeat</keyword>
<feature type="region of interest" description="Disordered" evidence="4">
    <location>
        <begin position="202"/>
        <end position="353"/>
    </location>
</feature>
<feature type="region of interest" description="Disordered" evidence="4">
    <location>
        <begin position="1"/>
        <end position="40"/>
    </location>
</feature>
<evidence type="ECO:0000256" key="2">
    <source>
        <dbReference type="ARBA" id="ARBA00023043"/>
    </source>
</evidence>
<gene>
    <name evidence="5" type="ORF">GMOD_00005915</name>
</gene>
<dbReference type="OrthoDB" id="4772757at2759"/>
<keyword evidence="6" id="KW-1185">Reference proteome</keyword>
<organism evidence="5 6">
    <name type="scientific">Pyrenophora seminiperda CCB06</name>
    <dbReference type="NCBI Taxonomy" id="1302712"/>
    <lineage>
        <taxon>Eukaryota</taxon>
        <taxon>Fungi</taxon>
        <taxon>Dikarya</taxon>
        <taxon>Ascomycota</taxon>
        <taxon>Pezizomycotina</taxon>
        <taxon>Dothideomycetes</taxon>
        <taxon>Pleosporomycetidae</taxon>
        <taxon>Pleosporales</taxon>
        <taxon>Pleosporineae</taxon>
        <taxon>Pleosporaceae</taxon>
        <taxon>Pyrenophora</taxon>
    </lineage>
</organism>
<dbReference type="SMART" id="SM00248">
    <property type="entry name" value="ANK"/>
    <property type="match status" value="3"/>
</dbReference>
<feature type="repeat" description="ANK" evidence="3">
    <location>
        <begin position="391"/>
        <end position="413"/>
    </location>
</feature>
<keyword evidence="2 3" id="KW-0040">ANK repeat</keyword>
<dbReference type="PANTHER" id="PTHR24198">
    <property type="entry name" value="ANKYRIN REPEAT AND PROTEIN KINASE DOMAIN-CONTAINING PROTEIN"/>
    <property type="match status" value="1"/>
</dbReference>
<dbReference type="Gene3D" id="1.25.40.20">
    <property type="entry name" value="Ankyrin repeat-containing domain"/>
    <property type="match status" value="1"/>
</dbReference>
<dbReference type="SUPFAM" id="SSF48403">
    <property type="entry name" value="Ankyrin repeat"/>
    <property type="match status" value="1"/>
</dbReference>
<feature type="compositionally biased region" description="Basic and acidic residues" evidence="4">
    <location>
        <begin position="22"/>
        <end position="31"/>
    </location>
</feature>
<evidence type="ECO:0000256" key="4">
    <source>
        <dbReference type="SAM" id="MobiDB-lite"/>
    </source>
</evidence>
<feature type="compositionally biased region" description="Gly residues" evidence="4">
    <location>
        <begin position="210"/>
        <end position="230"/>
    </location>
</feature>
<feature type="compositionally biased region" description="Polar residues" evidence="4">
    <location>
        <begin position="255"/>
        <end position="271"/>
    </location>
</feature>
<reference evidence="5 6" key="1">
    <citation type="journal article" date="2014" name="PLoS ONE">
        <title>De novo Genome Assembly of the Fungal Plant Pathogen Pyrenophora semeniperda.</title>
        <authorList>
            <person name="Soliai M.M."/>
            <person name="Meyer S.E."/>
            <person name="Udall J.A."/>
            <person name="Elzinga D.E."/>
            <person name="Hermansen R.A."/>
            <person name="Bodily P.M."/>
            <person name="Hart A.A."/>
            <person name="Coleman C.E."/>
        </authorList>
    </citation>
    <scope>NUCLEOTIDE SEQUENCE [LARGE SCALE GENOMIC DNA]</scope>
    <source>
        <strain evidence="5 6">CCB06</strain>
        <tissue evidence="5">Mycelium</tissue>
    </source>
</reference>
<dbReference type="EMBL" id="KE747826">
    <property type="protein sequence ID" value="RMZ71370.1"/>
    <property type="molecule type" value="Genomic_DNA"/>
</dbReference>
<protein>
    <submittedName>
        <fullName evidence="5">Ankyrin repeat containing</fullName>
    </submittedName>
</protein>
<dbReference type="Proteomes" id="UP000265663">
    <property type="component" value="Unassembled WGS sequence"/>
</dbReference>
<feature type="compositionally biased region" description="Low complexity" evidence="4">
    <location>
        <begin position="305"/>
        <end position="347"/>
    </location>
</feature>
<dbReference type="PROSITE" id="PS50297">
    <property type="entry name" value="ANK_REP_REGION"/>
    <property type="match status" value="2"/>
</dbReference>
<dbReference type="InterPro" id="IPR002110">
    <property type="entry name" value="Ankyrin_rpt"/>
</dbReference>
<dbReference type="AlphaFoldDB" id="A0A3M7MAF8"/>
<dbReference type="PROSITE" id="PS50088">
    <property type="entry name" value="ANK_REPEAT"/>
    <property type="match status" value="2"/>
</dbReference>
<evidence type="ECO:0000313" key="6">
    <source>
        <dbReference type="Proteomes" id="UP000265663"/>
    </source>
</evidence>
<dbReference type="Pfam" id="PF12796">
    <property type="entry name" value="Ank_2"/>
    <property type="match status" value="1"/>
</dbReference>
<proteinExistence type="predicted"/>